<dbReference type="Proteomes" id="UP001244341">
    <property type="component" value="Chromosome 12b"/>
</dbReference>
<name>A0ABY8UIL9_TETOB</name>
<evidence type="ECO:0000313" key="2">
    <source>
        <dbReference type="Proteomes" id="UP001244341"/>
    </source>
</evidence>
<gene>
    <name evidence="1" type="ORF">OEZ85_005327</name>
</gene>
<dbReference type="EMBL" id="CP126219">
    <property type="protein sequence ID" value="WIA20990.1"/>
    <property type="molecule type" value="Genomic_DNA"/>
</dbReference>
<reference evidence="1 2" key="1">
    <citation type="submission" date="2023-05" db="EMBL/GenBank/DDBJ databases">
        <title>A 100% complete, gapless, phased diploid assembly of the Scenedesmus obliquus UTEX 3031 genome.</title>
        <authorList>
            <person name="Biondi T.C."/>
            <person name="Hanschen E.R."/>
            <person name="Kwon T."/>
            <person name="Eng W."/>
            <person name="Kruse C.P.S."/>
            <person name="Koehler S.I."/>
            <person name="Kunde Y."/>
            <person name="Gleasner C.D."/>
            <person name="You Mak K.T."/>
            <person name="Polle J."/>
            <person name="Hovde B.T."/>
            <person name="Starkenburg S.R."/>
        </authorList>
    </citation>
    <scope>NUCLEOTIDE SEQUENCE [LARGE SCALE GENOMIC DNA]</scope>
    <source>
        <strain evidence="1 2">DOE0152z</strain>
    </source>
</reference>
<keyword evidence="2" id="KW-1185">Reference proteome</keyword>
<sequence>MVCEAMDSGRLMATPLSMPSSGMTIYKMVKRAPLMRGERRTHFDSADYYMQREGKLSSDVLLPNNPSPQLASPLLERPTLLVTSRPSRLGCSR</sequence>
<protein>
    <submittedName>
        <fullName evidence="1">Uncharacterized protein</fullName>
    </submittedName>
</protein>
<organism evidence="1 2">
    <name type="scientific">Tetradesmus obliquus</name>
    <name type="common">Green alga</name>
    <name type="synonym">Acutodesmus obliquus</name>
    <dbReference type="NCBI Taxonomy" id="3088"/>
    <lineage>
        <taxon>Eukaryota</taxon>
        <taxon>Viridiplantae</taxon>
        <taxon>Chlorophyta</taxon>
        <taxon>core chlorophytes</taxon>
        <taxon>Chlorophyceae</taxon>
        <taxon>CS clade</taxon>
        <taxon>Sphaeropleales</taxon>
        <taxon>Scenedesmaceae</taxon>
        <taxon>Tetradesmus</taxon>
    </lineage>
</organism>
<accession>A0ABY8UIL9</accession>
<proteinExistence type="predicted"/>
<evidence type="ECO:0000313" key="1">
    <source>
        <dbReference type="EMBL" id="WIA20990.1"/>
    </source>
</evidence>